<dbReference type="RefSeq" id="WP_019151241.1">
    <property type="nucleotide sequence ID" value="NZ_CP102252.1"/>
</dbReference>
<dbReference type="EMBL" id="CP102252">
    <property type="protein sequence ID" value="UWN64157.1"/>
    <property type="molecule type" value="Genomic_DNA"/>
</dbReference>
<gene>
    <name evidence="1" type="ORF">NQ519_10290</name>
</gene>
<dbReference type="InterPro" id="IPR025048">
    <property type="entry name" value="DUF3987"/>
</dbReference>
<dbReference type="Pfam" id="PF13148">
    <property type="entry name" value="DUF3987"/>
    <property type="match status" value="1"/>
</dbReference>
<reference evidence="1" key="1">
    <citation type="journal article" date="2022" name="Cell">
        <title>Design, construction, and in vivo augmentation of a complex gut microbiome.</title>
        <authorList>
            <person name="Cheng A.G."/>
            <person name="Ho P.Y."/>
            <person name="Aranda-Diaz A."/>
            <person name="Jain S."/>
            <person name="Yu F.B."/>
            <person name="Meng X."/>
            <person name="Wang M."/>
            <person name="Iakiviak M."/>
            <person name="Nagashima K."/>
            <person name="Zhao A."/>
            <person name="Murugkar P."/>
            <person name="Patil A."/>
            <person name="Atabakhsh K."/>
            <person name="Weakley A."/>
            <person name="Yan J."/>
            <person name="Brumbaugh A.R."/>
            <person name="Higginbottom S."/>
            <person name="Dimas A."/>
            <person name="Shiver A.L."/>
            <person name="Deutschbauer A."/>
            <person name="Neff N."/>
            <person name="Sonnenburg J.L."/>
            <person name="Huang K.C."/>
            <person name="Fischbach M.A."/>
        </authorList>
    </citation>
    <scope>NUCLEOTIDE SEQUENCE</scope>
    <source>
        <strain evidence="1">JC50</strain>
    </source>
</reference>
<protein>
    <submittedName>
        <fullName evidence="1">YfjI family protein</fullName>
    </submittedName>
</protein>
<name>A0ABY5V3F7_9BACT</name>
<sequence>MYSRLQLTNMLRVQVERIPETGLPLEVFPEKVQELIMNLARYENFNIEYAASIILSAVAAAIGNSCQIRIKGEWKTSPSVYMMLIGRPGLGKTPPLGFIYRPIREHDDRMYEKYNEEWNEYEKAVALSGNKRNSRDAEDCTIMKKPQLVTTVISDFTPEAMMSIHQHNPRGIALVVDEILALFNSVRRYSNRNNLIEDLLTAYSGQPLKVIRKSEARPILIKNPCINIIGSVQTNLLTEIFKTELVANGLLDRFLFVYPKDRRISSWKRSDGNIPKPDIVEQWRTIMNRILDIPCQCADKGNTVNPFVLNMSDEAEEYFYNWYNDIIEEINAIEDDAEVESRKMKLNGNAARLSLVFQILKWATDEGTMQRIEFESVQAAIRMIGYYEDTYRRIQELIVANNIGETKEAWLSLLDDVFTAGDAIVAGKKVELSRRSVYYALKQLCRQPNPVLEKTSHGTYHKINQEKQSALCTVALLSNESVEQIPQSAKVQDANDKNPNGYE</sequence>
<dbReference type="Proteomes" id="UP001058267">
    <property type="component" value="Chromosome"/>
</dbReference>
<proteinExistence type="predicted"/>
<evidence type="ECO:0000313" key="2">
    <source>
        <dbReference type="Proteomes" id="UP001058267"/>
    </source>
</evidence>
<keyword evidence="2" id="KW-1185">Reference proteome</keyword>
<accession>A0ABY5V3F7</accession>
<organism evidence="1 2">
    <name type="scientific">Alistipes senegalensis JC50</name>
    <dbReference type="NCBI Taxonomy" id="1033732"/>
    <lineage>
        <taxon>Bacteria</taxon>
        <taxon>Pseudomonadati</taxon>
        <taxon>Bacteroidota</taxon>
        <taxon>Bacteroidia</taxon>
        <taxon>Bacteroidales</taxon>
        <taxon>Rikenellaceae</taxon>
        <taxon>Alistipes</taxon>
    </lineage>
</organism>
<evidence type="ECO:0000313" key="1">
    <source>
        <dbReference type="EMBL" id="UWN64157.1"/>
    </source>
</evidence>